<dbReference type="PROSITE" id="PS50125">
    <property type="entry name" value="GUANYLATE_CYCLASE_2"/>
    <property type="match status" value="1"/>
</dbReference>
<gene>
    <name evidence="2" type="ORF">S01H1_46915</name>
</gene>
<dbReference type="PANTHER" id="PTHR43081">
    <property type="entry name" value="ADENYLATE CYCLASE, TERMINAL-DIFFERENTIATION SPECIFIC-RELATED"/>
    <property type="match status" value="1"/>
</dbReference>
<comment type="caution">
    <text evidence="2">The sequence shown here is derived from an EMBL/GenBank/DDBJ whole genome shotgun (WGS) entry which is preliminary data.</text>
</comment>
<evidence type="ECO:0000259" key="1">
    <source>
        <dbReference type="PROSITE" id="PS50125"/>
    </source>
</evidence>
<dbReference type="InterPro" id="IPR001054">
    <property type="entry name" value="A/G_cyclase"/>
</dbReference>
<feature type="domain" description="Guanylate cyclase" evidence="1">
    <location>
        <begin position="80"/>
        <end position="191"/>
    </location>
</feature>
<protein>
    <recommendedName>
        <fullName evidence="1">Guanylate cyclase domain-containing protein</fullName>
    </recommendedName>
</protein>
<dbReference type="Pfam" id="PF00211">
    <property type="entry name" value="Guanylate_cyc"/>
    <property type="match status" value="1"/>
</dbReference>
<feature type="non-terminal residue" evidence="2">
    <location>
        <position position="191"/>
    </location>
</feature>
<dbReference type="InterPro" id="IPR026870">
    <property type="entry name" value="Zinc_ribbon_dom"/>
</dbReference>
<dbReference type="SMART" id="SM00044">
    <property type="entry name" value="CYCc"/>
    <property type="match status" value="1"/>
</dbReference>
<evidence type="ECO:0000313" key="2">
    <source>
        <dbReference type="EMBL" id="GAG17430.1"/>
    </source>
</evidence>
<dbReference type="AlphaFoldDB" id="X0VGL8"/>
<dbReference type="EMBL" id="BARS01030058">
    <property type="protein sequence ID" value="GAG17430.1"/>
    <property type="molecule type" value="Genomic_DNA"/>
</dbReference>
<dbReference type="CDD" id="cd07302">
    <property type="entry name" value="CHD"/>
    <property type="match status" value="1"/>
</dbReference>
<dbReference type="Pfam" id="PF13240">
    <property type="entry name" value="Zn_Ribbon_1"/>
    <property type="match status" value="1"/>
</dbReference>
<accession>X0VGL8</accession>
<dbReference type="InterPro" id="IPR050697">
    <property type="entry name" value="Adenylyl/Guanylyl_Cyclase_3/4"/>
</dbReference>
<organism evidence="2">
    <name type="scientific">marine sediment metagenome</name>
    <dbReference type="NCBI Taxonomy" id="412755"/>
    <lineage>
        <taxon>unclassified sequences</taxon>
        <taxon>metagenomes</taxon>
        <taxon>ecological metagenomes</taxon>
    </lineage>
</organism>
<reference evidence="2" key="1">
    <citation type="journal article" date="2014" name="Front. Microbiol.">
        <title>High frequency of phylogenetically diverse reductive dehalogenase-homologous genes in deep subseafloor sedimentary metagenomes.</title>
        <authorList>
            <person name="Kawai M."/>
            <person name="Futagami T."/>
            <person name="Toyoda A."/>
            <person name="Takaki Y."/>
            <person name="Nishi S."/>
            <person name="Hori S."/>
            <person name="Arai W."/>
            <person name="Tsubouchi T."/>
            <person name="Morono Y."/>
            <person name="Uchiyama I."/>
            <person name="Ito T."/>
            <person name="Fujiyama A."/>
            <person name="Inagaki F."/>
            <person name="Takami H."/>
        </authorList>
    </citation>
    <scope>NUCLEOTIDE SEQUENCE</scope>
    <source>
        <strain evidence="2">Expedition CK06-06</strain>
    </source>
</reference>
<dbReference type="SUPFAM" id="SSF55073">
    <property type="entry name" value="Nucleotide cyclase"/>
    <property type="match status" value="1"/>
</dbReference>
<sequence>MLAGSGSLGELPWLELGERGARARVPGRFGVPGRSEAAAPEPPSSCPTCGAPVPEGFSFCGQCGRGLAATLQPSREGTITVLFTDIEGSTALANVLGNERSLEIMRDHNSIVRTCIERNGGFEVKTQGDGFMVAFASARRAILAAVDIQRSMAEYNRERSQRDVLVRIGVNAGDTLRHEKDFFGVAVNLAA</sequence>
<dbReference type="GO" id="GO:0035556">
    <property type="term" value="P:intracellular signal transduction"/>
    <property type="evidence" value="ECO:0007669"/>
    <property type="project" value="InterPro"/>
</dbReference>
<dbReference type="PANTHER" id="PTHR43081:SF1">
    <property type="entry name" value="ADENYLATE CYCLASE, TERMINAL-DIFFERENTIATION SPECIFIC"/>
    <property type="match status" value="1"/>
</dbReference>
<name>X0VGL8_9ZZZZ</name>
<proteinExistence type="predicted"/>
<dbReference type="InterPro" id="IPR029787">
    <property type="entry name" value="Nucleotide_cyclase"/>
</dbReference>
<dbReference type="Gene3D" id="3.30.70.1230">
    <property type="entry name" value="Nucleotide cyclase"/>
    <property type="match status" value="1"/>
</dbReference>
<dbReference type="GO" id="GO:0009190">
    <property type="term" value="P:cyclic nucleotide biosynthetic process"/>
    <property type="evidence" value="ECO:0007669"/>
    <property type="project" value="InterPro"/>
</dbReference>